<comment type="similarity">
    <text evidence="11">Belongs to the TRAFAC class dynamin-like GTPase superfamily. GB1/RHD3 GTPase family.</text>
</comment>
<dbReference type="Proteomes" id="UP000299102">
    <property type="component" value="Unassembled WGS sequence"/>
</dbReference>
<dbReference type="InterPro" id="IPR030386">
    <property type="entry name" value="G_GB1_RHD3_dom"/>
</dbReference>
<evidence type="ECO:0000256" key="3">
    <source>
        <dbReference type="ARBA" id="ARBA00022741"/>
    </source>
</evidence>
<evidence type="ECO:0000259" key="14">
    <source>
        <dbReference type="PROSITE" id="PS51715"/>
    </source>
</evidence>
<keyword evidence="9 13" id="KW-0472">Membrane</keyword>
<dbReference type="InterPro" id="IPR015894">
    <property type="entry name" value="Guanylate-bd_N"/>
</dbReference>
<evidence type="ECO:0000256" key="12">
    <source>
        <dbReference type="SAM" id="MobiDB-lite"/>
    </source>
</evidence>
<dbReference type="EMBL" id="BGZK01000553">
    <property type="protein sequence ID" value="GBP49825.1"/>
    <property type="molecule type" value="Genomic_DNA"/>
</dbReference>
<comment type="catalytic activity">
    <reaction evidence="10">
        <text>GTP + H2O = GDP + phosphate + H(+)</text>
        <dbReference type="Rhea" id="RHEA:19669"/>
        <dbReference type="ChEBI" id="CHEBI:15377"/>
        <dbReference type="ChEBI" id="CHEBI:15378"/>
        <dbReference type="ChEBI" id="CHEBI:37565"/>
        <dbReference type="ChEBI" id="CHEBI:43474"/>
        <dbReference type="ChEBI" id="CHEBI:58189"/>
    </reaction>
    <physiologicalReaction direction="left-to-right" evidence="10">
        <dbReference type="Rhea" id="RHEA:19670"/>
    </physiologicalReaction>
</comment>
<dbReference type="OrthoDB" id="7788754at2759"/>
<evidence type="ECO:0000256" key="7">
    <source>
        <dbReference type="ARBA" id="ARBA00022989"/>
    </source>
</evidence>
<feature type="transmembrane region" description="Helical" evidence="13">
    <location>
        <begin position="430"/>
        <end position="451"/>
    </location>
</feature>
<comment type="subcellular location">
    <subcellularLocation>
        <location evidence="1">Endoplasmic reticulum membrane</location>
        <topology evidence="1">Multi-pass membrane protein</topology>
    </subcellularLocation>
</comment>
<accession>A0A4C1WI89</accession>
<dbReference type="GO" id="GO:0005789">
    <property type="term" value="C:endoplasmic reticulum membrane"/>
    <property type="evidence" value="ECO:0007669"/>
    <property type="project" value="UniProtKB-SubCell"/>
</dbReference>
<evidence type="ECO:0000313" key="15">
    <source>
        <dbReference type="EMBL" id="GBP49825.1"/>
    </source>
</evidence>
<dbReference type="Gene3D" id="1.20.58.420">
    <property type="entry name" value="AHSP"/>
    <property type="match status" value="1"/>
</dbReference>
<dbReference type="CDD" id="cd01851">
    <property type="entry name" value="GBP"/>
    <property type="match status" value="1"/>
</dbReference>
<reference evidence="15 16" key="1">
    <citation type="journal article" date="2019" name="Commun. Biol.">
        <title>The bagworm genome reveals a unique fibroin gene that provides high tensile strength.</title>
        <authorList>
            <person name="Kono N."/>
            <person name="Nakamura H."/>
            <person name="Ohtoshi R."/>
            <person name="Tomita M."/>
            <person name="Numata K."/>
            <person name="Arakawa K."/>
        </authorList>
    </citation>
    <scope>NUCLEOTIDE SEQUENCE [LARGE SCALE GENOMIC DNA]</scope>
</reference>
<evidence type="ECO:0000256" key="11">
    <source>
        <dbReference type="PROSITE-ProRule" id="PRU01052"/>
    </source>
</evidence>
<protein>
    <submittedName>
        <fullName evidence="15">Atlastin</fullName>
    </submittedName>
</protein>
<keyword evidence="16" id="KW-1185">Reference proteome</keyword>
<dbReference type="InterPro" id="IPR027417">
    <property type="entry name" value="P-loop_NTPase"/>
</dbReference>
<keyword evidence="7 13" id="KW-1133">Transmembrane helix</keyword>
<evidence type="ECO:0000256" key="9">
    <source>
        <dbReference type="ARBA" id="ARBA00023136"/>
    </source>
</evidence>
<evidence type="ECO:0000256" key="5">
    <source>
        <dbReference type="ARBA" id="ARBA00022824"/>
    </source>
</evidence>
<dbReference type="AlphaFoldDB" id="A0A4C1WI89"/>
<evidence type="ECO:0000256" key="1">
    <source>
        <dbReference type="ARBA" id="ARBA00004477"/>
    </source>
</evidence>
<feature type="transmembrane region" description="Helical" evidence="13">
    <location>
        <begin position="457"/>
        <end position="475"/>
    </location>
</feature>
<dbReference type="Pfam" id="PF02263">
    <property type="entry name" value="GBP"/>
    <property type="match status" value="1"/>
</dbReference>
<feature type="region of interest" description="Disordered" evidence="12">
    <location>
        <begin position="512"/>
        <end position="535"/>
    </location>
</feature>
<gene>
    <name evidence="15" type="primary">atl</name>
    <name evidence="15" type="ORF">EVAR_83774_1</name>
</gene>
<feature type="domain" description="GB1/RHD3-type G" evidence="14">
    <location>
        <begin position="39"/>
        <end position="290"/>
    </location>
</feature>
<evidence type="ECO:0000256" key="6">
    <source>
        <dbReference type="ARBA" id="ARBA00022842"/>
    </source>
</evidence>
<evidence type="ECO:0000256" key="13">
    <source>
        <dbReference type="SAM" id="Phobius"/>
    </source>
</evidence>
<dbReference type="InterPro" id="IPR036543">
    <property type="entry name" value="Guanylate-bd_C_sf"/>
</dbReference>
<evidence type="ECO:0000256" key="4">
    <source>
        <dbReference type="ARBA" id="ARBA00022801"/>
    </source>
</evidence>
<dbReference type="FunFam" id="3.40.50.300:FF:003207">
    <property type="entry name" value="ATLastiN (Endoplasmic reticulum GTPase) related"/>
    <property type="match status" value="1"/>
</dbReference>
<keyword evidence="8" id="KW-0342">GTP-binding</keyword>
<proteinExistence type="inferred from homology"/>
<evidence type="ECO:0000313" key="16">
    <source>
        <dbReference type="Proteomes" id="UP000299102"/>
    </source>
</evidence>
<dbReference type="STRING" id="151549.A0A4C1WI89"/>
<keyword evidence="4" id="KW-0378">Hydrolase</keyword>
<dbReference type="Gene3D" id="3.40.50.300">
    <property type="entry name" value="P-loop containing nucleotide triphosphate hydrolases"/>
    <property type="match status" value="1"/>
</dbReference>
<organism evidence="15 16">
    <name type="scientific">Eumeta variegata</name>
    <name type="common">Bagworm moth</name>
    <name type="synonym">Eumeta japonica</name>
    <dbReference type="NCBI Taxonomy" id="151549"/>
    <lineage>
        <taxon>Eukaryota</taxon>
        <taxon>Metazoa</taxon>
        <taxon>Ecdysozoa</taxon>
        <taxon>Arthropoda</taxon>
        <taxon>Hexapoda</taxon>
        <taxon>Insecta</taxon>
        <taxon>Pterygota</taxon>
        <taxon>Neoptera</taxon>
        <taxon>Endopterygota</taxon>
        <taxon>Lepidoptera</taxon>
        <taxon>Glossata</taxon>
        <taxon>Ditrysia</taxon>
        <taxon>Tineoidea</taxon>
        <taxon>Psychidae</taxon>
        <taxon>Oiketicinae</taxon>
        <taxon>Eumeta</taxon>
    </lineage>
</organism>
<comment type="caution">
    <text evidence="15">The sequence shown here is derived from an EMBL/GenBank/DDBJ whole genome shotgun (WGS) entry which is preliminary data.</text>
</comment>
<sequence length="604" mass="67606">MTNGNGPRGVQVVDAGPEHTFTLDEEALAELLLREDVRDRTAVVISVAGAFRKGKSFLLDFFLRYMYAKYGEEGRSGGDWLGEEQEPLHGFSWRGGSERDTTGILMWSDIFKARLEDGDEAAVILLDTQGAFDSESTVRDCATVFALSTMLSSVQIYNLSQNIQEDDLQHLQLFTEYGRLALENSGRTPFQRLQFLVRDWSFPYEAAYGAEGGQVILQRRLRVSDKQHPELQSLRRHIAACFEEIACFLMPHPGLRVATNPDFDGRLADIESEFKRSLQQLVPMLLAPHNLVPKLIDGQRVKVKDLLQYFKAYMAIYRGNELPEPKSMLAATAEANNLAAVAEARELYVTLMEEVCGGAKPYLQPTLLEAEHARLRDKALHAFSARRKMGGEEFSREYAERLTRTLDEQFEQFAAHNESKNIFRAARTPSVFLVVAVVAYVLSGVFGLFGLYSLANLSNLIMGAAMLALVLWAYIRYSGEMREVGSTLDDAANALWDHPLPLRAPPPSVLSATANTSSCDGGRPRRARRAARPAPRPRAVLGHTLFVNITRYGFKVYWMLFWHARDLVILLSVVKRILHVSEYVRRASASAPAPQDDRSGAPSQ</sequence>
<dbReference type="SUPFAM" id="SSF48340">
    <property type="entry name" value="Interferon-induced guanylate-binding protein 1 (GBP1), C-terminal domain"/>
    <property type="match status" value="1"/>
</dbReference>
<dbReference type="FunFam" id="1.20.58.420:FF:000001">
    <property type="entry name" value="Atlastin-1 isoform 1"/>
    <property type="match status" value="1"/>
</dbReference>
<dbReference type="FunFam" id="3.40.50.300:FF:004169">
    <property type="entry name" value="Atlastin 3"/>
    <property type="match status" value="1"/>
</dbReference>
<dbReference type="PANTHER" id="PTHR10751">
    <property type="entry name" value="GUANYLATE BINDING PROTEIN"/>
    <property type="match status" value="1"/>
</dbReference>
<name>A0A4C1WI89_EUMVA</name>
<dbReference type="GO" id="GO:0005525">
    <property type="term" value="F:GTP binding"/>
    <property type="evidence" value="ECO:0007669"/>
    <property type="project" value="UniProtKB-KW"/>
</dbReference>
<dbReference type="GO" id="GO:0003924">
    <property type="term" value="F:GTPase activity"/>
    <property type="evidence" value="ECO:0007669"/>
    <property type="project" value="InterPro"/>
</dbReference>
<evidence type="ECO:0000256" key="10">
    <source>
        <dbReference type="ARBA" id="ARBA00049117"/>
    </source>
</evidence>
<dbReference type="SUPFAM" id="SSF52540">
    <property type="entry name" value="P-loop containing nucleoside triphosphate hydrolases"/>
    <property type="match status" value="1"/>
</dbReference>
<keyword evidence="3" id="KW-0547">Nucleotide-binding</keyword>
<evidence type="ECO:0000256" key="8">
    <source>
        <dbReference type="ARBA" id="ARBA00023134"/>
    </source>
</evidence>
<keyword evidence="5" id="KW-0256">Endoplasmic reticulum</keyword>
<evidence type="ECO:0000256" key="2">
    <source>
        <dbReference type="ARBA" id="ARBA00022692"/>
    </source>
</evidence>
<keyword evidence="6" id="KW-0460">Magnesium</keyword>
<dbReference type="PROSITE" id="PS51715">
    <property type="entry name" value="G_GB1_RHD3"/>
    <property type="match status" value="1"/>
</dbReference>
<keyword evidence="2 13" id="KW-0812">Transmembrane</keyword>